<evidence type="ECO:0000256" key="3">
    <source>
        <dbReference type="ARBA" id="ARBA00022723"/>
    </source>
</evidence>
<reference evidence="10 11" key="1">
    <citation type="submission" date="2018-10" db="EMBL/GenBank/DDBJ databases">
        <title>Aeromicrobium sp. 9W16Y-2 whole genome shotgun sequence.</title>
        <authorList>
            <person name="Li F."/>
        </authorList>
    </citation>
    <scope>NUCLEOTIDE SEQUENCE [LARGE SCALE GENOMIC DNA]</scope>
    <source>
        <strain evidence="10 11">9W16Y-2</strain>
    </source>
</reference>
<dbReference type="GO" id="GO:0160237">
    <property type="term" value="F:D-Ala-D-Ala dipeptidase activity"/>
    <property type="evidence" value="ECO:0007669"/>
    <property type="project" value="UniProtKB-EC"/>
</dbReference>
<dbReference type="SUPFAM" id="SSF55166">
    <property type="entry name" value="Hedgehog/DD-peptidase"/>
    <property type="match status" value="1"/>
</dbReference>
<sequence length="217" mass="24232">MSSSVVMGDQLIARIPVDERGDALIDVRQHAPELRWSTLYAEPTGAYSRLRTGVLQRLRKARNALPPGYDLLLVEGYRPYDVQQRYYEDHCSELLERYGPLEPDTLRGLASRHVSPPDVAPHVSGAAIDLVLSDAEGNALDMGTRINATPDESDGACYLDAPNITDFARGHRDILATAMATAGFAAYPPEWWHWSYGDRYWAFTLEVQYALYGPVHP</sequence>
<comment type="catalytic activity">
    <reaction evidence="1 9">
        <text>D-alanyl-D-alanine + H2O = 2 D-alanine</text>
        <dbReference type="Rhea" id="RHEA:20661"/>
        <dbReference type="ChEBI" id="CHEBI:15377"/>
        <dbReference type="ChEBI" id="CHEBI:57416"/>
        <dbReference type="ChEBI" id="CHEBI:57822"/>
        <dbReference type="EC" id="3.4.13.22"/>
    </reaction>
</comment>
<keyword evidence="8" id="KW-0961">Cell wall biogenesis/degradation</keyword>
<keyword evidence="3 9" id="KW-0479">Metal-binding</keyword>
<feature type="active site" description="Proton donor/acceptor" evidence="9">
    <location>
        <position position="190"/>
    </location>
</feature>
<keyword evidence="6 9" id="KW-0224">Dipeptidase</keyword>
<dbReference type="GO" id="GO:0071555">
    <property type="term" value="P:cell wall organization"/>
    <property type="evidence" value="ECO:0007669"/>
    <property type="project" value="UniProtKB-KW"/>
</dbReference>
<dbReference type="PANTHER" id="PTHR43126">
    <property type="entry name" value="D-ALANYL-D-ALANINE DIPEPTIDASE"/>
    <property type="match status" value="1"/>
</dbReference>
<evidence type="ECO:0000256" key="6">
    <source>
        <dbReference type="ARBA" id="ARBA00022997"/>
    </source>
</evidence>
<evidence type="ECO:0000256" key="8">
    <source>
        <dbReference type="ARBA" id="ARBA00023316"/>
    </source>
</evidence>
<dbReference type="EMBL" id="RDBF01000004">
    <property type="protein sequence ID" value="RLV56267.1"/>
    <property type="molecule type" value="Genomic_DNA"/>
</dbReference>
<feature type="binding site" evidence="9">
    <location>
        <position position="122"/>
    </location>
    <ligand>
        <name>Zn(2+)</name>
        <dbReference type="ChEBI" id="CHEBI:29105"/>
        <note>catalytic</note>
    </ligand>
</feature>
<organism evidence="10 11">
    <name type="scientific">Aeromicrobium phragmitis</name>
    <dbReference type="NCBI Taxonomy" id="2478914"/>
    <lineage>
        <taxon>Bacteria</taxon>
        <taxon>Bacillati</taxon>
        <taxon>Actinomycetota</taxon>
        <taxon>Actinomycetes</taxon>
        <taxon>Propionibacteriales</taxon>
        <taxon>Nocardioidaceae</taxon>
        <taxon>Aeromicrobium</taxon>
    </lineage>
</organism>
<evidence type="ECO:0000313" key="10">
    <source>
        <dbReference type="EMBL" id="RLV56267.1"/>
    </source>
</evidence>
<protein>
    <recommendedName>
        <fullName evidence="9">D-alanyl-D-alanine dipeptidase</fullName>
        <shortName evidence="9">D-Ala-D-Ala dipeptidase</shortName>
        <ecNumber evidence="9">3.4.13.22</ecNumber>
    </recommendedName>
</protein>
<dbReference type="GO" id="GO:0008237">
    <property type="term" value="F:metallopeptidase activity"/>
    <property type="evidence" value="ECO:0007669"/>
    <property type="project" value="UniProtKB-KW"/>
</dbReference>
<evidence type="ECO:0000256" key="2">
    <source>
        <dbReference type="ARBA" id="ARBA00022670"/>
    </source>
</evidence>
<feature type="site" description="Transition state stabilizer" evidence="9">
    <location>
        <position position="78"/>
    </location>
</feature>
<evidence type="ECO:0000256" key="1">
    <source>
        <dbReference type="ARBA" id="ARBA00001362"/>
    </source>
</evidence>
<evidence type="ECO:0000256" key="4">
    <source>
        <dbReference type="ARBA" id="ARBA00022801"/>
    </source>
</evidence>
<comment type="function">
    <text evidence="9">Catalyzes hydrolysis of the D-alanyl-D-alanine dipeptide.</text>
</comment>
<feature type="binding site" evidence="9">
    <location>
        <position position="129"/>
    </location>
    <ligand>
        <name>Zn(2+)</name>
        <dbReference type="ChEBI" id="CHEBI:29105"/>
        <note>catalytic</note>
    </ligand>
</feature>
<comment type="cofactor">
    <cofactor evidence="9">
        <name>Zn(2+)</name>
        <dbReference type="ChEBI" id="CHEBI:29105"/>
    </cofactor>
    <text evidence="9">Binds 1 zinc ion per subunit.</text>
</comment>
<accession>A0A3L8PLK8</accession>
<keyword evidence="2 9" id="KW-0645">Protease</keyword>
<gene>
    <name evidence="10" type="ORF">D9V41_07510</name>
</gene>
<evidence type="ECO:0000313" key="11">
    <source>
        <dbReference type="Proteomes" id="UP000282515"/>
    </source>
</evidence>
<evidence type="ECO:0000256" key="5">
    <source>
        <dbReference type="ARBA" id="ARBA00022833"/>
    </source>
</evidence>
<keyword evidence="4 9" id="KW-0378">Hydrolase</keyword>
<dbReference type="InterPro" id="IPR000755">
    <property type="entry name" value="A_A_dipeptidase"/>
</dbReference>
<evidence type="ECO:0000256" key="7">
    <source>
        <dbReference type="ARBA" id="ARBA00023049"/>
    </source>
</evidence>
<evidence type="ECO:0000256" key="9">
    <source>
        <dbReference type="HAMAP-Rule" id="MF_01924"/>
    </source>
</evidence>
<dbReference type="PANTHER" id="PTHR43126:SF2">
    <property type="entry name" value="D-ALANYL-D-ALANINE DIPEPTIDASE"/>
    <property type="match status" value="1"/>
</dbReference>
<feature type="binding site" evidence="9">
    <location>
        <position position="193"/>
    </location>
    <ligand>
        <name>Zn(2+)</name>
        <dbReference type="ChEBI" id="CHEBI:29105"/>
        <note>catalytic</note>
    </ligand>
</feature>
<dbReference type="AlphaFoldDB" id="A0A3L8PLK8"/>
<name>A0A3L8PLK8_9ACTN</name>
<dbReference type="Pfam" id="PF01427">
    <property type="entry name" value="Peptidase_M15"/>
    <property type="match status" value="1"/>
</dbReference>
<dbReference type="HAMAP" id="MF_01924">
    <property type="entry name" value="A_A_dipeptidase"/>
    <property type="match status" value="1"/>
</dbReference>
<dbReference type="GO" id="GO:0008270">
    <property type="term" value="F:zinc ion binding"/>
    <property type="evidence" value="ECO:0007669"/>
    <property type="project" value="UniProtKB-UniRule"/>
</dbReference>
<proteinExistence type="inferred from homology"/>
<keyword evidence="11" id="KW-1185">Reference proteome</keyword>
<dbReference type="EC" id="3.4.13.22" evidence="9"/>
<comment type="similarity">
    <text evidence="9">Belongs to the peptidase M15D family.</text>
</comment>
<comment type="caution">
    <text evidence="10">The sequence shown here is derived from an EMBL/GenBank/DDBJ whole genome shotgun (WGS) entry which is preliminary data.</text>
</comment>
<keyword evidence="7 9" id="KW-0482">Metalloprotease</keyword>
<dbReference type="Gene3D" id="3.30.1380.10">
    <property type="match status" value="1"/>
</dbReference>
<keyword evidence="5 9" id="KW-0862">Zinc</keyword>
<dbReference type="GO" id="GO:0006508">
    <property type="term" value="P:proteolysis"/>
    <property type="evidence" value="ECO:0007669"/>
    <property type="project" value="UniProtKB-KW"/>
</dbReference>
<dbReference type="InterPro" id="IPR009045">
    <property type="entry name" value="Zn_M74/Hedgehog-like"/>
</dbReference>
<dbReference type="Proteomes" id="UP000282515">
    <property type="component" value="Unassembled WGS sequence"/>
</dbReference>
<dbReference type="RefSeq" id="WP_121793926.1">
    <property type="nucleotide sequence ID" value="NZ_RDBF01000004.1"/>
</dbReference>
<dbReference type="OrthoDB" id="9801430at2"/>